<dbReference type="Proteomes" id="UP000002729">
    <property type="component" value="Unassembled WGS sequence"/>
</dbReference>
<evidence type="ECO:0000313" key="1">
    <source>
        <dbReference type="EMBL" id="EGB10312.1"/>
    </source>
</evidence>
<accession>F0Y343</accession>
<dbReference type="AlphaFoldDB" id="F0Y343"/>
<dbReference type="InterPro" id="IPR036812">
    <property type="entry name" value="NAD(P)_OxRdtase_dom_sf"/>
</dbReference>
<keyword evidence="2" id="KW-1185">Reference proteome</keyword>
<dbReference type="KEGG" id="aaf:AURANDRAFT_62800"/>
<name>F0Y343_AURAN</name>
<dbReference type="SUPFAM" id="SSF51430">
    <property type="entry name" value="NAD(P)-linked oxidoreductase"/>
    <property type="match status" value="1"/>
</dbReference>
<evidence type="ECO:0008006" key="3">
    <source>
        <dbReference type="Google" id="ProtNLM"/>
    </source>
</evidence>
<dbReference type="OrthoDB" id="201223at2759"/>
<gene>
    <name evidence="1" type="ORF">AURANDRAFT_62800</name>
</gene>
<reference evidence="1 2" key="1">
    <citation type="journal article" date="2011" name="Proc. Natl. Acad. Sci. U.S.A.">
        <title>Niche of harmful alga Aureococcus anophagefferens revealed through ecogenomics.</title>
        <authorList>
            <person name="Gobler C.J."/>
            <person name="Berry D.L."/>
            <person name="Dyhrman S.T."/>
            <person name="Wilhelm S.W."/>
            <person name="Salamov A."/>
            <person name="Lobanov A.V."/>
            <person name="Zhang Y."/>
            <person name="Collier J.L."/>
            <person name="Wurch L.L."/>
            <person name="Kustka A.B."/>
            <person name="Dill B.D."/>
            <person name="Shah M."/>
            <person name="VerBerkmoes N.C."/>
            <person name="Kuo A."/>
            <person name="Terry A."/>
            <person name="Pangilinan J."/>
            <person name="Lindquist E.A."/>
            <person name="Lucas S."/>
            <person name="Paulsen I.T."/>
            <person name="Hattenrath-Lehmann T.K."/>
            <person name="Talmage S.C."/>
            <person name="Walker E.A."/>
            <person name="Koch F."/>
            <person name="Burson A.M."/>
            <person name="Marcoval M.A."/>
            <person name="Tang Y.Z."/>
            <person name="Lecleir G.R."/>
            <person name="Coyne K.J."/>
            <person name="Berg G.M."/>
            <person name="Bertrand E.M."/>
            <person name="Saito M.A."/>
            <person name="Gladyshev V.N."/>
            <person name="Grigoriev I.V."/>
        </authorList>
    </citation>
    <scope>NUCLEOTIDE SEQUENCE [LARGE SCALE GENOMIC DNA]</scope>
    <source>
        <strain evidence="2">CCMP 1984</strain>
    </source>
</reference>
<dbReference type="PANTHER" id="PTHR11732">
    <property type="entry name" value="ALDO/KETO REDUCTASE"/>
    <property type="match status" value="1"/>
</dbReference>
<evidence type="ECO:0000313" key="2">
    <source>
        <dbReference type="Proteomes" id="UP000002729"/>
    </source>
</evidence>
<dbReference type="EMBL" id="GL833124">
    <property type="protein sequence ID" value="EGB10312.1"/>
    <property type="molecule type" value="Genomic_DNA"/>
</dbReference>
<dbReference type="GO" id="GO:0016491">
    <property type="term" value="F:oxidoreductase activity"/>
    <property type="evidence" value="ECO:0007669"/>
    <property type="project" value="InterPro"/>
</dbReference>
<dbReference type="Gene3D" id="3.20.20.100">
    <property type="entry name" value="NADP-dependent oxidoreductase domain"/>
    <property type="match status" value="1"/>
</dbReference>
<dbReference type="InterPro" id="IPR020471">
    <property type="entry name" value="AKR"/>
</dbReference>
<dbReference type="eggNOG" id="ENOG502SX5Z">
    <property type="taxonomic scope" value="Eukaryota"/>
</dbReference>
<dbReference type="GeneID" id="20224054"/>
<proteinExistence type="predicted"/>
<sequence length="408" mass="45041">MWSTAFTSSRSHFVETARVGIQAEPPSQARSKASEAAVAEALRLALGDNSKFRLILVDRGAEGSVRTVLRPEEIVVDEDSPLAPKDPPPPRSELVVVARLGGDCHRTSDACVVQTRRILDGLGVAKLDGLCVPWPAALGDGGNDPYHVSADVKRQKRLFLRTWKNLQPLVEAGSVRWLGTEMLETWQLERLIEAVAPEQRPAFNGAAKESDVFNLVSLNLVEPRRRTVTWCQSRGIEVLALLDTTLNKLRAGVEKETFKTLQGALGLDEATIILRWALQRGVVAFPTLRRVIDEGSALTSAKKYEAWVAKLQGILRARTLHIHSPTEERRVHLSVESLATLATLDREYNDKERRYNEMIAAKTKAKLKPMRTAAKATQGMNAFAGGVSKLLVKAPAEDDEEKEMESAF</sequence>
<protein>
    <recommendedName>
        <fullName evidence="3">NADP-dependent oxidoreductase domain-containing protein</fullName>
    </recommendedName>
</protein>
<dbReference type="RefSeq" id="XP_009035119.1">
    <property type="nucleotide sequence ID" value="XM_009036871.1"/>
</dbReference>
<organism evidence="2">
    <name type="scientific">Aureococcus anophagefferens</name>
    <name type="common">Harmful bloom alga</name>
    <dbReference type="NCBI Taxonomy" id="44056"/>
    <lineage>
        <taxon>Eukaryota</taxon>
        <taxon>Sar</taxon>
        <taxon>Stramenopiles</taxon>
        <taxon>Ochrophyta</taxon>
        <taxon>Pelagophyceae</taxon>
        <taxon>Pelagomonadales</taxon>
        <taxon>Pelagomonadaceae</taxon>
        <taxon>Aureococcus</taxon>
    </lineage>
</organism>
<dbReference type="InParanoid" id="F0Y343"/>